<keyword evidence="2" id="KW-1185">Reference proteome</keyword>
<dbReference type="Proteomes" id="UP000251993">
    <property type="component" value="Chromosome"/>
</dbReference>
<dbReference type="PROSITE" id="PS51257">
    <property type="entry name" value="PROKAR_LIPOPROTEIN"/>
    <property type="match status" value="1"/>
</dbReference>
<dbReference type="AlphaFoldDB" id="A0A344TJF1"/>
<reference evidence="1 2" key="1">
    <citation type="submission" date="2018-07" db="EMBL/GenBank/DDBJ databases">
        <title>Genome sequencing of Runella.</title>
        <authorList>
            <person name="Baek M.-G."/>
            <person name="Yi H."/>
        </authorList>
    </citation>
    <scope>NUCLEOTIDE SEQUENCE [LARGE SCALE GENOMIC DNA]</scope>
    <source>
        <strain evidence="1 2">HYN0085</strain>
    </source>
</reference>
<accession>A0A344TJF1</accession>
<name>A0A344TJF1_9BACT</name>
<dbReference type="EMBL" id="CP030850">
    <property type="protein sequence ID" value="AXE18772.1"/>
    <property type="molecule type" value="Genomic_DNA"/>
</dbReference>
<evidence type="ECO:0008006" key="3">
    <source>
        <dbReference type="Google" id="ProtNLM"/>
    </source>
</evidence>
<protein>
    <recommendedName>
        <fullName evidence="3">Lipoprotein</fullName>
    </recommendedName>
</protein>
<evidence type="ECO:0000313" key="2">
    <source>
        <dbReference type="Proteomes" id="UP000251993"/>
    </source>
</evidence>
<proteinExistence type="predicted"/>
<evidence type="ECO:0000313" key="1">
    <source>
        <dbReference type="EMBL" id="AXE18772.1"/>
    </source>
</evidence>
<dbReference type="KEGG" id="run:DR864_13940"/>
<gene>
    <name evidence="1" type="ORF">DR864_13940</name>
</gene>
<sequence length="219" mass="25901">MGAVIKKNKQNIVKYLLFITLTFVSCNSYNEREIQLNAKSIVENLDESILTKFCDWSVTPRGNEIWHFKDFSIFYNPNLKDSIWFRVLQIHKFEKDFPISISFKTDTSEWSNYDFIQTKSEYLISKTNSNAEKLKIATDSLFTLRNPFEEIKSLSTIKNKYGIIMIDNHCEMNNIVFYLTPKHILIYYQKGHLLKETTGIHIFNNNWVLKKLEKPIDFS</sequence>
<organism evidence="1 2">
    <name type="scientific">Runella rosea</name>
    <dbReference type="NCBI Taxonomy" id="2259595"/>
    <lineage>
        <taxon>Bacteria</taxon>
        <taxon>Pseudomonadati</taxon>
        <taxon>Bacteroidota</taxon>
        <taxon>Cytophagia</taxon>
        <taxon>Cytophagales</taxon>
        <taxon>Spirosomataceae</taxon>
        <taxon>Runella</taxon>
    </lineage>
</organism>